<keyword evidence="3" id="KW-1185">Reference proteome</keyword>
<dbReference type="EMBL" id="JAAMPC010000003">
    <property type="protein sequence ID" value="KAG2322925.1"/>
    <property type="molecule type" value="Genomic_DNA"/>
</dbReference>
<protein>
    <submittedName>
        <fullName evidence="2">Uncharacterized protein</fullName>
    </submittedName>
</protein>
<evidence type="ECO:0000313" key="3">
    <source>
        <dbReference type="Proteomes" id="UP000886595"/>
    </source>
</evidence>
<proteinExistence type="predicted"/>
<sequence length="252" mass="28275">MMAGTKRRKKTGKSAAKTPSPLPSQYTFVARSTAPPPLPNRQSGLSVSDYPPPTQLFQTSTAQPPAASYPARQASPLPRPRGSQTSATEKPPPRQPPVSSQAQNANSTQAPEDEFPEESTPVQPTLSEDQMRFLYALLSQPGRELYTKVLSPTFEPGTTWFGRKGNGLSKKIRKICTNKFDDAFYSWSVVPPDRKEMFFVEFAKTHHWHPSQTGVVQEKFEKICQRRLKDMVSKCRRSRVRQVGLTLHFGQK</sequence>
<feature type="region of interest" description="Disordered" evidence="1">
    <location>
        <begin position="1"/>
        <end position="126"/>
    </location>
</feature>
<accession>A0A8X7W5U6</accession>
<dbReference type="AlphaFoldDB" id="A0A8X7W5U6"/>
<evidence type="ECO:0000256" key="1">
    <source>
        <dbReference type="SAM" id="MobiDB-lite"/>
    </source>
</evidence>
<name>A0A8X7W5U6_BRACI</name>
<organism evidence="2 3">
    <name type="scientific">Brassica carinata</name>
    <name type="common">Ethiopian mustard</name>
    <name type="synonym">Abyssinian cabbage</name>
    <dbReference type="NCBI Taxonomy" id="52824"/>
    <lineage>
        <taxon>Eukaryota</taxon>
        <taxon>Viridiplantae</taxon>
        <taxon>Streptophyta</taxon>
        <taxon>Embryophyta</taxon>
        <taxon>Tracheophyta</taxon>
        <taxon>Spermatophyta</taxon>
        <taxon>Magnoliopsida</taxon>
        <taxon>eudicotyledons</taxon>
        <taxon>Gunneridae</taxon>
        <taxon>Pentapetalae</taxon>
        <taxon>rosids</taxon>
        <taxon>malvids</taxon>
        <taxon>Brassicales</taxon>
        <taxon>Brassicaceae</taxon>
        <taxon>Brassiceae</taxon>
        <taxon>Brassica</taxon>
    </lineage>
</organism>
<reference evidence="2 3" key="1">
    <citation type="submission" date="2020-02" db="EMBL/GenBank/DDBJ databases">
        <authorList>
            <person name="Ma Q."/>
            <person name="Huang Y."/>
            <person name="Song X."/>
            <person name="Pei D."/>
        </authorList>
    </citation>
    <scope>NUCLEOTIDE SEQUENCE [LARGE SCALE GENOMIC DNA]</scope>
    <source>
        <strain evidence="2">Sxm20200214</strain>
        <tissue evidence="2">Leaf</tissue>
    </source>
</reference>
<evidence type="ECO:0000313" key="2">
    <source>
        <dbReference type="EMBL" id="KAG2322925.1"/>
    </source>
</evidence>
<dbReference type="Proteomes" id="UP000886595">
    <property type="component" value="Unassembled WGS sequence"/>
</dbReference>
<comment type="caution">
    <text evidence="2">The sequence shown here is derived from an EMBL/GenBank/DDBJ whole genome shotgun (WGS) entry which is preliminary data.</text>
</comment>
<feature type="compositionally biased region" description="Basic residues" evidence="1">
    <location>
        <begin position="1"/>
        <end position="12"/>
    </location>
</feature>
<gene>
    <name evidence="2" type="ORF">Bca52824_016138</name>
</gene>
<dbReference type="OrthoDB" id="1112515at2759"/>
<feature type="compositionally biased region" description="Polar residues" evidence="1">
    <location>
        <begin position="97"/>
        <end position="110"/>
    </location>
</feature>